<dbReference type="Pfam" id="PF03315">
    <property type="entry name" value="SDH_beta"/>
    <property type="match status" value="1"/>
</dbReference>
<dbReference type="UniPathway" id="UPA00138"/>
<keyword evidence="6 11" id="KW-0479">Metal-binding</keyword>
<name>A0A1B1MWW8_9BACL</name>
<evidence type="ECO:0000256" key="11">
    <source>
        <dbReference type="PIRNR" id="PIRNR036692"/>
    </source>
</evidence>
<dbReference type="PANTHER" id="PTHR30182:SF12">
    <property type="entry name" value="L-SERINE DEHYDRATASE, BETA CHAIN-RELATED"/>
    <property type="match status" value="1"/>
</dbReference>
<reference evidence="14 15" key="1">
    <citation type="submission" date="2016-01" db="EMBL/GenBank/DDBJ databases">
        <title>Complete Genome Sequence of Paenibacillus yonginensis DCY84, a novel Plant Growth-Promoting Bacteria with Elicitation of Induced Systemic Resistance.</title>
        <authorList>
            <person name="Kim Y.J."/>
            <person name="Yang D.C."/>
            <person name="Sukweenadhi J."/>
        </authorList>
    </citation>
    <scope>NUCLEOTIDE SEQUENCE [LARGE SCALE GENOMIC DNA]</scope>
    <source>
        <strain evidence="14 15">DCY84</strain>
    </source>
</reference>
<dbReference type="AlphaFoldDB" id="A0A1B1MWW8"/>
<dbReference type="SUPFAM" id="SSF143548">
    <property type="entry name" value="Serine metabolism enzymes domain"/>
    <property type="match status" value="1"/>
</dbReference>
<comment type="pathway">
    <text evidence="2 11">Carbohydrate biosynthesis; gluconeogenesis.</text>
</comment>
<dbReference type="PIRSF" id="PIRSF036692">
    <property type="entry name" value="SDH_B"/>
    <property type="match status" value="1"/>
</dbReference>
<accession>A0A1B1MWW8</accession>
<evidence type="ECO:0000256" key="7">
    <source>
        <dbReference type="ARBA" id="ARBA00023004"/>
    </source>
</evidence>
<evidence type="ECO:0000256" key="9">
    <source>
        <dbReference type="ARBA" id="ARBA00023239"/>
    </source>
</evidence>
<proteinExistence type="inferred from homology"/>
<comment type="cofactor">
    <cofactor evidence="1 12">
        <name>[4Fe-4S] cluster</name>
        <dbReference type="ChEBI" id="CHEBI:49883"/>
    </cofactor>
</comment>
<evidence type="ECO:0000256" key="5">
    <source>
        <dbReference type="ARBA" id="ARBA00022485"/>
    </source>
</evidence>
<evidence type="ECO:0000256" key="12">
    <source>
        <dbReference type="RuleBase" id="RU366059"/>
    </source>
</evidence>
<gene>
    <name evidence="14" type="ORF">AWM70_03035</name>
</gene>
<dbReference type="EMBL" id="CP014167">
    <property type="protein sequence ID" value="ANS73681.1"/>
    <property type="molecule type" value="Genomic_DNA"/>
</dbReference>
<dbReference type="InterPro" id="IPR051318">
    <property type="entry name" value="Fe-S_L-Ser"/>
</dbReference>
<evidence type="ECO:0000256" key="10">
    <source>
        <dbReference type="ARBA" id="ARBA00049406"/>
    </source>
</evidence>
<evidence type="ECO:0000256" key="1">
    <source>
        <dbReference type="ARBA" id="ARBA00001966"/>
    </source>
</evidence>
<dbReference type="KEGG" id="pyg:AWM70_03035"/>
<dbReference type="GO" id="GO:0046872">
    <property type="term" value="F:metal ion binding"/>
    <property type="evidence" value="ECO:0007669"/>
    <property type="project" value="UniProtKB-UniRule"/>
</dbReference>
<dbReference type="InterPro" id="IPR029009">
    <property type="entry name" value="ASB_dom_sf"/>
</dbReference>
<dbReference type="Proteomes" id="UP000092573">
    <property type="component" value="Chromosome"/>
</dbReference>
<dbReference type="OrthoDB" id="9813137at2"/>
<dbReference type="RefSeq" id="WP_068694258.1">
    <property type="nucleotide sequence ID" value="NZ_CP014167.1"/>
</dbReference>
<dbReference type="SUPFAM" id="SSF55021">
    <property type="entry name" value="ACT-like"/>
    <property type="match status" value="1"/>
</dbReference>
<dbReference type="Gene3D" id="3.30.1330.90">
    <property type="entry name" value="D-3-phosphoglycerate dehydrogenase, domain 3"/>
    <property type="match status" value="1"/>
</dbReference>
<dbReference type="PROSITE" id="PS51671">
    <property type="entry name" value="ACT"/>
    <property type="match status" value="1"/>
</dbReference>
<dbReference type="PANTHER" id="PTHR30182">
    <property type="entry name" value="L-SERINE DEHYDRATASE"/>
    <property type="match status" value="1"/>
</dbReference>
<keyword evidence="15" id="KW-1185">Reference proteome</keyword>
<dbReference type="GO" id="GO:0006094">
    <property type="term" value="P:gluconeogenesis"/>
    <property type="evidence" value="ECO:0007669"/>
    <property type="project" value="UniProtKB-UniRule"/>
</dbReference>
<dbReference type="Gene3D" id="3.30.70.260">
    <property type="match status" value="1"/>
</dbReference>
<organism evidence="14 15">
    <name type="scientific">Paenibacillus yonginensis</name>
    <dbReference type="NCBI Taxonomy" id="1462996"/>
    <lineage>
        <taxon>Bacteria</taxon>
        <taxon>Bacillati</taxon>
        <taxon>Bacillota</taxon>
        <taxon>Bacilli</taxon>
        <taxon>Bacillales</taxon>
        <taxon>Paenibacillaceae</taxon>
        <taxon>Paenibacillus</taxon>
    </lineage>
</organism>
<dbReference type="InterPro" id="IPR045865">
    <property type="entry name" value="ACT-like_dom_sf"/>
</dbReference>
<keyword evidence="5 11" id="KW-0004">4Fe-4S</keyword>
<evidence type="ECO:0000313" key="15">
    <source>
        <dbReference type="Proteomes" id="UP000092573"/>
    </source>
</evidence>
<evidence type="ECO:0000256" key="3">
    <source>
        <dbReference type="ARBA" id="ARBA00008636"/>
    </source>
</evidence>
<protein>
    <recommendedName>
        <fullName evidence="11">L-serine deaminase</fullName>
    </recommendedName>
</protein>
<dbReference type="NCBIfam" id="TIGR00719">
    <property type="entry name" value="sda_beta"/>
    <property type="match status" value="1"/>
</dbReference>
<dbReference type="GO" id="GO:0003941">
    <property type="term" value="F:L-serine ammonia-lyase activity"/>
    <property type="evidence" value="ECO:0007669"/>
    <property type="project" value="UniProtKB-UniRule"/>
</dbReference>
<comment type="similarity">
    <text evidence="3 11 12">Belongs to the iron-sulfur dependent L-serine dehydratase family.</text>
</comment>
<keyword evidence="7 11" id="KW-0408">Iron</keyword>
<dbReference type="STRING" id="1462996.AWM70_03035"/>
<evidence type="ECO:0000256" key="8">
    <source>
        <dbReference type="ARBA" id="ARBA00023014"/>
    </source>
</evidence>
<evidence type="ECO:0000256" key="2">
    <source>
        <dbReference type="ARBA" id="ARBA00004742"/>
    </source>
</evidence>
<keyword evidence="4 11" id="KW-0312">Gluconeogenesis</keyword>
<dbReference type="InterPro" id="IPR005131">
    <property type="entry name" value="Ser_deHydtase_bsu"/>
</dbReference>
<keyword evidence="8 11" id="KW-0411">Iron-sulfur</keyword>
<evidence type="ECO:0000256" key="6">
    <source>
        <dbReference type="ARBA" id="ARBA00022723"/>
    </source>
</evidence>
<evidence type="ECO:0000256" key="4">
    <source>
        <dbReference type="ARBA" id="ARBA00022432"/>
    </source>
</evidence>
<evidence type="ECO:0000313" key="14">
    <source>
        <dbReference type="EMBL" id="ANS73681.1"/>
    </source>
</evidence>
<comment type="catalytic activity">
    <reaction evidence="10 11 12">
        <text>L-serine = pyruvate + NH4(+)</text>
        <dbReference type="Rhea" id="RHEA:19169"/>
        <dbReference type="ChEBI" id="CHEBI:15361"/>
        <dbReference type="ChEBI" id="CHEBI:28938"/>
        <dbReference type="ChEBI" id="CHEBI:33384"/>
        <dbReference type="EC" id="4.3.1.17"/>
    </reaction>
</comment>
<dbReference type="InterPro" id="IPR004643">
    <property type="entry name" value="Fe-S_L-Ser_bsu"/>
</dbReference>
<feature type="domain" description="ACT" evidence="13">
    <location>
        <begin position="150"/>
        <end position="227"/>
    </location>
</feature>
<sequence>MRFKDVFSIIGPVMVGPSSSHTAGAARIGRSARHLYGKQPEKAVVVFYGSFAATYQGHGTDRAIVGGLLDYDTDDPRIPMALDYAKQSGLEVSFEEGRGVVRHPNTAKLILSDRNGGNEVTMTGISIGGGNIEIIEINGFNIKMTGIYPTLVIQHYDSPGVLAYVTQALSLEGTNIAHMSVDRKNRSGNAMTVVEIDGEIKKGILARISQMDALISLGIIDLSQETQTEEQK</sequence>
<keyword evidence="9 11" id="KW-0456">Lyase</keyword>
<evidence type="ECO:0000259" key="13">
    <source>
        <dbReference type="PROSITE" id="PS51671"/>
    </source>
</evidence>
<dbReference type="InterPro" id="IPR002912">
    <property type="entry name" value="ACT_dom"/>
</dbReference>
<dbReference type="GO" id="GO:0051539">
    <property type="term" value="F:4 iron, 4 sulfur cluster binding"/>
    <property type="evidence" value="ECO:0007669"/>
    <property type="project" value="UniProtKB-UniRule"/>
</dbReference>